<feature type="chain" id="PRO_5011521121" evidence="6">
    <location>
        <begin position="20"/>
        <end position="591"/>
    </location>
</feature>
<dbReference type="InterPro" id="IPR013783">
    <property type="entry name" value="Ig-like_fold"/>
</dbReference>
<evidence type="ECO:0000313" key="9">
    <source>
        <dbReference type="EMBL" id="SFG05851.1"/>
    </source>
</evidence>
<dbReference type="Gene3D" id="1.50.10.10">
    <property type="match status" value="1"/>
</dbReference>
<dbReference type="InterPro" id="IPR008928">
    <property type="entry name" value="6-hairpin_glycosidase_sf"/>
</dbReference>
<feature type="domain" description="Glycoside hydrolase family 9" evidence="7">
    <location>
        <begin position="115"/>
        <end position="582"/>
    </location>
</feature>
<feature type="signal peptide" evidence="6">
    <location>
        <begin position="1"/>
        <end position="19"/>
    </location>
</feature>
<dbReference type="STRING" id="435880.SAMN04487988_101247"/>
<dbReference type="PANTHER" id="PTHR22298">
    <property type="entry name" value="ENDO-1,4-BETA-GLUCANASE"/>
    <property type="match status" value="1"/>
</dbReference>
<dbReference type="CDD" id="cd02850">
    <property type="entry name" value="E_set_Cellulase_N"/>
    <property type="match status" value="1"/>
</dbReference>
<dbReference type="EMBL" id="FOPC01000001">
    <property type="protein sequence ID" value="SFG05851.1"/>
    <property type="molecule type" value="Genomic_DNA"/>
</dbReference>
<evidence type="ECO:0000259" key="8">
    <source>
        <dbReference type="Pfam" id="PF02927"/>
    </source>
</evidence>
<dbReference type="GO" id="GO:0000272">
    <property type="term" value="P:polysaccharide catabolic process"/>
    <property type="evidence" value="ECO:0007669"/>
    <property type="project" value="UniProtKB-KW"/>
</dbReference>
<keyword evidence="10" id="KW-1185">Reference proteome</keyword>
<evidence type="ECO:0000259" key="7">
    <source>
        <dbReference type="Pfam" id="PF00759"/>
    </source>
</evidence>
<dbReference type="InterPro" id="IPR014756">
    <property type="entry name" value="Ig_E-set"/>
</dbReference>
<evidence type="ECO:0000256" key="4">
    <source>
        <dbReference type="ARBA" id="ARBA00023295"/>
    </source>
</evidence>
<dbReference type="InterPro" id="IPR012341">
    <property type="entry name" value="6hp_glycosidase-like_sf"/>
</dbReference>
<dbReference type="RefSeq" id="WP_092788421.1">
    <property type="nucleotide sequence ID" value="NZ_FOPC01000001.1"/>
</dbReference>
<reference evidence="10" key="1">
    <citation type="submission" date="2016-10" db="EMBL/GenBank/DDBJ databases">
        <authorList>
            <person name="Varghese N."/>
            <person name="Submissions S."/>
        </authorList>
    </citation>
    <scope>NUCLEOTIDE SEQUENCE [LARGE SCALE GENOMIC DNA]</scope>
    <source>
        <strain evidence="10">DSM 19315</strain>
    </source>
</reference>
<dbReference type="Pfam" id="PF00759">
    <property type="entry name" value="Glyco_hydro_9"/>
    <property type="match status" value="1"/>
</dbReference>
<dbReference type="AlphaFoldDB" id="A0A1I2NX60"/>
<comment type="similarity">
    <text evidence="1">Belongs to the glycosyl hydrolase 9 (cellulase E) family.</text>
</comment>
<evidence type="ECO:0000256" key="5">
    <source>
        <dbReference type="ARBA" id="ARBA00023326"/>
    </source>
</evidence>
<evidence type="ECO:0000256" key="1">
    <source>
        <dbReference type="ARBA" id="ARBA00007072"/>
    </source>
</evidence>
<accession>A0A1I2NX60</accession>
<evidence type="ECO:0000313" key="10">
    <source>
        <dbReference type="Proteomes" id="UP000199642"/>
    </source>
</evidence>
<keyword evidence="2" id="KW-0378">Hydrolase</keyword>
<name>A0A1I2NX60_9BACT</name>
<proteinExistence type="inferred from homology"/>
<keyword evidence="5" id="KW-0624">Polysaccharide degradation</keyword>
<gene>
    <name evidence="9" type="ORF">SAMN04487988_101247</name>
</gene>
<dbReference type="Gene3D" id="2.60.40.10">
    <property type="entry name" value="Immunoglobulins"/>
    <property type="match status" value="1"/>
</dbReference>
<dbReference type="SUPFAM" id="SSF48208">
    <property type="entry name" value="Six-hairpin glycosidases"/>
    <property type="match status" value="1"/>
</dbReference>
<organism evidence="9 10">
    <name type="scientific">Algoriphagus hitonicola</name>
    <dbReference type="NCBI Taxonomy" id="435880"/>
    <lineage>
        <taxon>Bacteria</taxon>
        <taxon>Pseudomonadati</taxon>
        <taxon>Bacteroidota</taxon>
        <taxon>Cytophagia</taxon>
        <taxon>Cytophagales</taxon>
        <taxon>Cyclobacteriaceae</taxon>
        <taxon>Algoriphagus</taxon>
    </lineage>
</organism>
<evidence type="ECO:0000256" key="3">
    <source>
        <dbReference type="ARBA" id="ARBA00023277"/>
    </source>
</evidence>
<evidence type="ECO:0000256" key="2">
    <source>
        <dbReference type="ARBA" id="ARBA00022801"/>
    </source>
</evidence>
<dbReference type="SUPFAM" id="SSF81296">
    <property type="entry name" value="E set domains"/>
    <property type="match status" value="1"/>
</dbReference>
<dbReference type="OrthoDB" id="9808897at2"/>
<dbReference type="Pfam" id="PF02927">
    <property type="entry name" value="CelD_N"/>
    <property type="match status" value="1"/>
</dbReference>
<sequence length="591" mass="66773">MKKFIGCILTLLMAFSGFSQEVFFSVNQIGFQPSDTKKAVIFSKKKISSKVHLVHLPDSSSTIRIKPKAIESGVWGNFYYYLLDFSSITETGDFILWHSDSKSSSAKFQISDQAYQGMQEYLLEFMRQQRCGYNPVLDMVCHLQDGRSFYGAMPDSTYVDASGGWHDAGDQLKYLITGSYATGHMLMAYQLFPDQFEDQVNALGQIEKNGIPDVLDEAKWGLDWLLKLHTEPDQLIHQIADDRDHRGFKIPNKDNADYGWGENSYRAAYFATGKPQGLMQYQSEATGMANLAGRSAAALALGSRIWKEFDDVFAQKCLKSAKSLYALGRENEGFQQGNSYSAPYRYNEETWNDDMEWGAAELFKATGDSSYLEQAKDYAVASSNADSWTVRDSAAHYQLYPFINLGHFSLYEVVDQEFKKTLEGYYKEGIEYTLANSKSSPFEVGIPFIWCSNNLMTSLATQLILYEKMSGDQSFQPYLLAQRDWLFGKNPWGTSMFTGIPEWGDYPIYVHTAPYVLLDLEIPGGLVDGPIFRTIHSNLLGLTLERPDDYPGRQNPFVVYHDAVGDYSTNEPTMDGTAGSIIMMSYFSQKK</sequence>
<dbReference type="InterPro" id="IPR004197">
    <property type="entry name" value="Cellulase_Ig-like"/>
</dbReference>
<keyword evidence="6" id="KW-0732">Signal</keyword>
<protein>
    <submittedName>
        <fullName evidence="9">N-terminal ig-like domain of cellulase</fullName>
    </submittedName>
</protein>
<evidence type="ECO:0000256" key="6">
    <source>
        <dbReference type="SAM" id="SignalP"/>
    </source>
</evidence>
<feature type="domain" description="Cellulase Ig-like" evidence="8">
    <location>
        <begin position="25"/>
        <end position="96"/>
    </location>
</feature>
<keyword evidence="4" id="KW-0326">Glycosidase</keyword>
<dbReference type="InterPro" id="IPR001701">
    <property type="entry name" value="Glyco_hydro_9"/>
</dbReference>
<dbReference type="GO" id="GO:0008810">
    <property type="term" value="F:cellulase activity"/>
    <property type="evidence" value="ECO:0007669"/>
    <property type="project" value="InterPro"/>
</dbReference>
<keyword evidence="3" id="KW-0119">Carbohydrate metabolism</keyword>
<dbReference type="Proteomes" id="UP000199642">
    <property type="component" value="Unassembled WGS sequence"/>
</dbReference>